<evidence type="ECO:0008006" key="3">
    <source>
        <dbReference type="Google" id="ProtNLM"/>
    </source>
</evidence>
<dbReference type="InterPro" id="IPR058716">
    <property type="entry name" value="WNWW_dom-containing"/>
</dbReference>
<evidence type="ECO:0000313" key="1">
    <source>
        <dbReference type="EMBL" id="MFC6893183.1"/>
    </source>
</evidence>
<dbReference type="AlphaFoldDB" id="A0ABD5UVK2"/>
<accession>A0ABD5UVK2</accession>
<sequence>MDEDEFKKRLRKEFNCTSKEREKVVREAKKLEGSGLYELFSEEDDPFTIDAAISSMKAAPGHLKVTGKWNYWMGLLGTGDAGFDDFKS</sequence>
<dbReference type="RefSeq" id="WP_379744475.1">
    <property type="nucleotide sequence ID" value="NZ_JBHSVN010000001.1"/>
</dbReference>
<gene>
    <name evidence="1" type="ORF">ACFQE9_11295</name>
</gene>
<dbReference type="EMBL" id="JBHSXL010000009">
    <property type="protein sequence ID" value="MFC6893183.1"/>
    <property type="molecule type" value="Genomic_DNA"/>
</dbReference>
<dbReference type="Pfam" id="PF26484">
    <property type="entry name" value="WNWW"/>
    <property type="match status" value="1"/>
</dbReference>
<reference evidence="1 2" key="1">
    <citation type="journal article" date="2019" name="Int. J. Syst. Evol. Microbiol.">
        <title>The Global Catalogue of Microorganisms (GCM) 10K type strain sequencing project: providing services to taxonomists for standard genome sequencing and annotation.</title>
        <authorList>
            <consortium name="The Broad Institute Genomics Platform"/>
            <consortium name="The Broad Institute Genome Sequencing Center for Infectious Disease"/>
            <person name="Wu L."/>
            <person name="Ma J."/>
        </authorList>
    </citation>
    <scope>NUCLEOTIDE SEQUENCE [LARGE SCALE GENOMIC DNA]</scope>
    <source>
        <strain evidence="1 2">SKJ47</strain>
    </source>
</reference>
<evidence type="ECO:0000313" key="2">
    <source>
        <dbReference type="Proteomes" id="UP001596296"/>
    </source>
</evidence>
<proteinExistence type="predicted"/>
<comment type="caution">
    <text evidence="1">The sequence shown here is derived from an EMBL/GenBank/DDBJ whole genome shotgun (WGS) entry which is preliminary data.</text>
</comment>
<keyword evidence="2" id="KW-1185">Reference proteome</keyword>
<organism evidence="1 2">
    <name type="scientific">Halopenitus salinus</name>
    <dbReference type="NCBI Taxonomy" id="1198295"/>
    <lineage>
        <taxon>Archaea</taxon>
        <taxon>Methanobacteriati</taxon>
        <taxon>Methanobacteriota</taxon>
        <taxon>Stenosarchaea group</taxon>
        <taxon>Halobacteria</taxon>
        <taxon>Halobacteriales</taxon>
        <taxon>Haloferacaceae</taxon>
        <taxon>Halopenitus</taxon>
    </lineage>
</organism>
<name>A0ABD5UVK2_9EURY</name>
<protein>
    <recommendedName>
        <fullName evidence="3">Nif11 domain-containing protein</fullName>
    </recommendedName>
</protein>
<dbReference type="Proteomes" id="UP001596296">
    <property type="component" value="Unassembled WGS sequence"/>
</dbReference>